<dbReference type="RefSeq" id="WP_199271821.1">
    <property type="nucleotide sequence ID" value="NZ_CP046904.1"/>
</dbReference>
<protein>
    <recommendedName>
        <fullName evidence="4">Secretion system X translation initiation factor</fullName>
    </recommendedName>
</protein>
<dbReference type="Proteomes" id="UP000315112">
    <property type="component" value="Unassembled WGS sequence"/>
</dbReference>
<proteinExistence type="predicted"/>
<evidence type="ECO:0000256" key="1">
    <source>
        <dbReference type="SAM" id="MobiDB-lite"/>
    </source>
</evidence>
<dbReference type="AlphaFoldDB" id="A0A562Q6K6"/>
<evidence type="ECO:0000313" key="3">
    <source>
        <dbReference type="Proteomes" id="UP000315112"/>
    </source>
</evidence>
<feature type="region of interest" description="Disordered" evidence="1">
    <location>
        <begin position="35"/>
        <end position="59"/>
    </location>
</feature>
<gene>
    <name evidence="2" type="ORF">IP92_00809</name>
</gene>
<evidence type="ECO:0008006" key="4">
    <source>
        <dbReference type="Google" id="ProtNLM"/>
    </source>
</evidence>
<evidence type="ECO:0000313" key="2">
    <source>
        <dbReference type="EMBL" id="TWI51820.1"/>
    </source>
</evidence>
<feature type="region of interest" description="Disordered" evidence="1">
    <location>
        <begin position="89"/>
        <end position="123"/>
    </location>
</feature>
<name>A0A562Q6K6_9BURK</name>
<reference evidence="2 3" key="1">
    <citation type="journal article" date="2015" name="Stand. Genomic Sci.">
        <title>Genomic Encyclopedia of Bacterial and Archaeal Type Strains, Phase III: the genomes of soil and plant-associated and newly described type strains.</title>
        <authorList>
            <person name="Whitman W.B."/>
            <person name="Woyke T."/>
            <person name="Klenk H.P."/>
            <person name="Zhou Y."/>
            <person name="Lilburn T.G."/>
            <person name="Beck B.J."/>
            <person name="De Vos P."/>
            <person name="Vandamme P."/>
            <person name="Eisen J.A."/>
            <person name="Garrity G."/>
            <person name="Hugenholtz P."/>
            <person name="Kyrpides N.C."/>
        </authorList>
    </citation>
    <scope>NUCLEOTIDE SEQUENCE [LARGE SCALE GENOMIC DNA]</scope>
    <source>
        <strain evidence="2 3">CGMCC 1.10685</strain>
    </source>
</reference>
<sequence length="190" mass="19579">MKRRHVLMGAGLAVAAALVIFGDNRPTADVAEPVERANAPAAAKPAPTPVARSERTDRAAAAGESAAILRLVPRAELIGATGEGAFKGAGGVFQGQNWNPPPPAPPPAPSGPPPPPPAPTAPPLPFTVLGKGLADGAWEVYLARPDRTYVVKVGTVIDGMYRIDAIAPPTLTITYLPLNQVQQLNIGVID</sequence>
<accession>A0A562Q6K6</accession>
<feature type="compositionally biased region" description="Pro residues" evidence="1">
    <location>
        <begin position="99"/>
        <end position="123"/>
    </location>
</feature>
<comment type="caution">
    <text evidence="2">The sequence shown here is derived from an EMBL/GenBank/DDBJ whole genome shotgun (WGS) entry which is preliminary data.</text>
</comment>
<feature type="compositionally biased region" description="Low complexity" evidence="1">
    <location>
        <begin position="36"/>
        <end position="51"/>
    </location>
</feature>
<dbReference type="EMBL" id="VLKW01000001">
    <property type="protein sequence ID" value="TWI51820.1"/>
    <property type="molecule type" value="Genomic_DNA"/>
</dbReference>
<organism evidence="2 3">
    <name type="scientific">Pseudoduganella flava</name>
    <dbReference type="NCBI Taxonomy" id="871742"/>
    <lineage>
        <taxon>Bacteria</taxon>
        <taxon>Pseudomonadati</taxon>
        <taxon>Pseudomonadota</taxon>
        <taxon>Betaproteobacteria</taxon>
        <taxon>Burkholderiales</taxon>
        <taxon>Oxalobacteraceae</taxon>
        <taxon>Telluria group</taxon>
        <taxon>Pseudoduganella</taxon>
    </lineage>
</organism>